<evidence type="ECO:0000256" key="5">
    <source>
        <dbReference type="ARBA" id="ARBA00022419"/>
    </source>
</evidence>
<feature type="coiled-coil region" evidence="13">
    <location>
        <begin position="790"/>
        <end position="849"/>
    </location>
</feature>
<keyword evidence="13" id="KW-0175">Coiled coil</keyword>
<dbReference type="RefSeq" id="WP_090130042.1">
    <property type="nucleotide sequence ID" value="NZ_FOLY01000001.1"/>
</dbReference>
<evidence type="ECO:0000256" key="12">
    <source>
        <dbReference type="PROSITE-ProRule" id="PRU10112"/>
    </source>
</evidence>
<dbReference type="InterPro" id="IPR022805">
    <property type="entry name" value="PEP_COase_bac/pln-type"/>
</dbReference>
<comment type="catalytic activity">
    <reaction evidence="9 10">
        <text>oxaloacetate + phosphate = phosphoenolpyruvate + hydrogencarbonate</text>
        <dbReference type="Rhea" id="RHEA:28370"/>
        <dbReference type="ChEBI" id="CHEBI:16452"/>
        <dbReference type="ChEBI" id="CHEBI:17544"/>
        <dbReference type="ChEBI" id="CHEBI:43474"/>
        <dbReference type="ChEBI" id="CHEBI:58702"/>
        <dbReference type="EC" id="4.1.1.31"/>
    </reaction>
</comment>
<evidence type="ECO:0000256" key="14">
    <source>
        <dbReference type="SAM" id="MobiDB-lite"/>
    </source>
</evidence>
<dbReference type="InterPro" id="IPR033129">
    <property type="entry name" value="PEPCASE_His_AS"/>
</dbReference>
<evidence type="ECO:0000256" key="10">
    <source>
        <dbReference type="HAMAP-Rule" id="MF_00595"/>
    </source>
</evidence>
<dbReference type="PANTHER" id="PTHR30523:SF6">
    <property type="entry name" value="PHOSPHOENOLPYRUVATE CARBOXYLASE"/>
    <property type="match status" value="1"/>
</dbReference>
<dbReference type="InterPro" id="IPR018129">
    <property type="entry name" value="PEP_COase_Lys_AS"/>
</dbReference>
<gene>
    <name evidence="10" type="primary">ppc</name>
    <name evidence="15" type="ORF">SAMN05421848_0260</name>
</gene>
<evidence type="ECO:0000256" key="13">
    <source>
        <dbReference type="SAM" id="Coils"/>
    </source>
</evidence>
<evidence type="ECO:0000256" key="3">
    <source>
        <dbReference type="ARBA" id="ARBA00008346"/>
    </source>
</evidence>
<accession>A0A1I1FZS9</accession>
<evidence type="ECO:0000256" key="2">
    <source>
        <dbReference type="ARBA" id="ARBA00003670"/>
    </source>
</evidence>
<dbReference type="PRINTS" id="PR00150">
    <property type="entry name" value="PEPCARBXLASE"/>
</dbReference>
<protein>
    <recommendedName>
        <fullName evidence="5 10">Phosphoenolpyruvate carboxylase</fullName>
        <shortName evidence="10">PEPC</shortName>
        <shortName evidence="10">PEPCase</shortName>
        <ecNumber evidence="4 10">4.1.1.31</ecNumber>
    </recommendedName>
</protein>
<comment type="similarity">
    <text evidence="3 10">Belongs to the PEPCase type 1 family.</text>
</comment>
<dbReference type="SUPFAM" id="SSF51621">
    <property type="entry name" value="Phosphoenolpyruvate/pyruvate domain"/>
    <property type="match status" value="1"/>
</dbReference>
<dbReference type="PROSITE" id="PS00393">
    <property type="entry name" value="PEPCASE_2"/>
    <property type="match status" value="1"/>
</dbReference>
<dbReference type="PANTHER" id="PTHR30523">
    <property type="entry name" value="PHOSPHOENOLPYRUVATE CARBOXYLASE"/>
    <property type="match status" value="1"/>
</dbReference>
<dbReference type="GO" id="GO:0006107">
    <property type="term" value="P:oxaloacetate metabolic process"/>
    <property type="evidence" value="ECO:0007669"/>
    <property type="project" value="UniProtKB-UniRule"/>
</dbReference>
<feature type="active site" evidence="10 12">
    <location>
        <position position="571"/>
    </location>
</feature>
<evidence type="ECO:0000256" key="6">
    <source>
        <dbReference type="ARBA" id="ARBA00022842"/>
    </source>
</evidence>
<dbReference type="EMBL" id="FOLY01000001">
    <property type="protein sequence ID" value="SFC02440.1"/>
    <property type="molecule type" value="Genomic_DNA"/>
</dbReference>
<dbReference type="GO" id="GO:0005829">
    <property type="term" value="C:cytosol"/>
    <property type="evidence" value="ECO:0007669"/>
    <property type="project" value="TreeGrafter"/>
</dbReference>
<dbReference type="Proteomes" id="UP000199046">
    <property type="component" value="Unassembled WGS sequence"/>
</dbReference>
<evidence type="ECO:0000256" key="7">
    <source>
        <dbReference type="ARBA" id="ARBA00023239"/>
    </source>
</evidence>
<proteinExistence type="inferred from homology"/>
<dbReference type="GO" id="GO:0006099">
    <property type="term" value="P:tricarboxylic acid cycle"/>
    <property type="evidence" value="ECO:0007669"/>
    <property type="project" value="InterPro"/>
</dbReference>
<comment type="cofactor">
    <cofactor evidence="1 10">
        <name>Mg(2+)</name>
        <dbReference type="ChEBI" id="CHEBI:18420"/>
    </cofactor>
</comment>
<dbReference type="NCBIfam" id="NF000584">
    <property type="entry name" value="PRK00009.1"/>
    <property type="match status" value="1"/>
</dbReference>
<organism evidence="15 16">
    <name type="scientific">Kushneria avicenniae</name>
    <dbReference type="NCBI Taxonomy" id="402385"/>
    <lineage>
        <taxon>Bacteria</taxon>
        <taxon>Pseudomonadati</taxon>
        <taxon>Pseudomonadota</taxon>
        <taxon>Gammaproteobacteria</taxon>
        <taxon>Oceanospirillales</taxon>
        <taxon>Halomonadaceae</taxon>
        <taxon>Kushneria</taxon>
    </lineage>
</organism>
<dbReference type="EC" id="4.1.1.31" evidence="4 10"/>
<reference evidence="16" key="1">
    <citation type="submission" date="2016-10" db="EMBL/GenBank/DDBJ databases">
        <authorList>
            <person name="Varghese N."/>
            <person name="Submissions S."/>
        </authorList>
    </citation>
    <scope>NUCLEOTIDE SEQUENCE [LARGE SCALE GENOMIC DNA]</scope>
    <source>
        <strain evidence="16">DSM 23439</strain>
    </source>
</reference>
<dbReference type="InterPro" id="IPR021135">
    <property type="entry name" value="PEP_COase"/>
</dbReference>
<evidence type="ECO:0000256" key="11">
    <source>
        <dbReference type="PROSITE-ProRule" id="PRU10111"/>
    </source>
</evidence>
<dbReference type="Gene3D" id="1.20.1440.90">
    <property type="entry name" value="Phosphoenolpyruvate/pyruvate domain"/>
    <property type="match status" value="1"/>
</dbReference>
<dbReference type="OrthoDB" id="9768133at2"/>
<evidence type="ECO:0000256" key="1">
    <source>
        <dbReference type="ARBA" id="ARBA00001946"/>
    </source>
</evidence>
<evidence type="ECO:0000256" key="4">
    <source>
        <dbReference type="ARBA" id="ARBA00012305"/>
    </source>
</evidence>
<dbReference type="Pfam" id="PF00311">
    <property type="entry name" value="PEPcase"/>
    <property type="match status" value="1"/>
</dbReference>
<feature type="active site" evidence="10 11">
    <location>
        <position position="164"/>
    </location>
</feature>
<dbReference type="GO" id="GO:0008964">
    <property type="term" value="F:phosphoenolpyruvate carboxylase activity"/>
    <property type="evidence" value="ECO:0007669"/>
    <property type="project" value="UniProtKB-UniRule"/>
</dbReference>
<dbReference type="STRING" id="402385.SAMN05421848_0260"/>
<dbReference type="AlphaFoldDB" id="A0A1I1FZS9"/>
<evidence type="ECO:0000256" key="8">
    <source>
        <dbReference type="ARBA" id="ARBA00023300"/>
    </source>
</evidence>
<evidence type="ECO:0000313" key="15">
    <source>
        <dbReference type="EMBL" id="SFC02440.1"/>
    </source>
</evidence>
<keyword evidence="16" id="KW-1185">Reference proteome</keyword>
<comment type="subunit">
    <text evidence="10">Homotetramer.</text>
</comment>
<keyword evidence="7 10" id="KW-0456">Lyase</keyword>
<dbReference type="GO" id="GO:0015977">
    <property type="term" value="P:carbon fixation"/>
    <property type="evidence" value="ECO:0007669"/>
    <property type="project" value="UniProtKB-UniRule"/>
</dbReference>
<dbReference type="GO" id="GO:0000287">
    <property type="term" value="F:magnesium ion binding"/>
    <property type="evidence" value="ECO:0007669"/>
    <property type="project" value="UniProtKB-UniRule"/>
</dbReference>
<evidence type="ECO:0000313" key="16">
    <source>
        <dbReference type="Proteomes" id="UP000199046"/>
    </source>
</evidence>
<sequence length="907" mass="101670">MQHVSSSVPEDGASGEASNNDNALEDNVLHASLREHVRLLGDSLGHTIADDLGPEFVDQIEKIRALAKQGRKDASARAELIDYLRTLPEERMLPVTRAFNQFLNLANLAEQHYRGRFRRVEDYRPGTQPRLDDLLERLTQAGHDGDALIERIASMRIELVMTAHPTEVVRRTLIRKYDAINGCLGELSGSEEHPERLEQLQGRLNELVSQAWHTSEIRAERPTPVDEARWGLAVIEQSLWQAVPTFYRELDQLLLSRAGRRLPLDAAPIRFASWMGGDRDGNPNVTSAVTREVLLLERHRAAESFRRDVEQLRLELSMWKATPELIELAGGPCPEPYRRVLSDLEQRLAATRDKAQMIWEGHGWSGERPTVETREALQAPLEACYHSLMACGLDVIANGALLDTLRRVACFGTTMTRLDIRQESTRHTQVFEELTQYLGLGNYGEWDEAIRRDFLLRELSSPRPLIPSQWPCSDDVREVLDTFAIIGSEYSEALGSYVISMAGQASDVLAVALLMKAVGGRVSLPISPLFETLDDLDRAGHVINDLLAMPTYRSLIDARQEVMIGYSDSAKDAGQLAAAWAQYRAQERLVEVCHEHDVTLTLFHGRGGTVGRGGGPAHAAILSQPPGSVQGSLRVTEQGEMIRFKFGQPRIAVRSMEIYLSAVLEATLLPPIEPKQEWREEMDHLARRAHEVYSGIVREDPAFVPYFRAVTPETALSGLPLGSRPAKRRATGGVETLRAIPWIFAWTQTRLMLPAWLGSDAAFAERSDSAEGMARLREMMNEWPFFGTFLDMLEMLLAKADAEINAYYEERLIDDEKSRALGTSLRERLEGLEQTLLNIRGQRQLLEHAPLIRQAVDVRNPYIDPLHGLQAELLYRSRQLEGDISPDLQRALMVTMAGISAGLRNTG</sequence>
<dbReference type="PROSITE" id="PS00781">
    <property type="entry name" value="PEPCASE_1"/>
    <property type="match status" value="1"/>
</dbReference>
<feature type="region of interest" description="Disordered" evidence="14">
    <location>
        <begin position="1"/>
        <end position="21"/>
    </location>
</feature>
<keyword evidence="6 10" id="KW-0460">Magnesium</keyword>
<name>A0A1I1FZS9_9GAMM</name>
<keyword evidence="8 10" id="KW-0120">Carbon dioxide fixation</keyword>
<comment type="function">
    <text evidence="2 10">Forms oxaloacetate, a four-carbon dicarboxylic acid source for the tricarboxylic acid cycle.</text>
</comment>
<keyword evidence="15" id="KW-0670">Pyruvate</keyword>
<dbReference type="HAMAP" id="MF_00595">
    <property type="entry name" value="PEPcase_type1"/>
    <property type="match status" value="1"/>
</dbReference>
<dbReference type="InterPro" id="IPR015813">
    <property type="entry name" value="Pyrv/PenolPyrv_kinase-like_dom"/>
</dbReference>
<evidence type="ECO:0000256" key="9">
    <source>
        <dbReference type="ARBA" id="ARBA00048995"/>
    </source>
</evidence>